<dbReference type="InParanoid" id="A0A369J5U6"/>
<keyword evidence="2" id="KW-1185">Reference proteome</keyword>
<evidence type="ECO:0000313" key="1">
    <source>
        <dbReference type="EMBL" id="RDB17431.1"/>
    </source>
</evidence>
<evidence type="ECO:0000313" key="2">
    <source>
        <dbReference type="Proteomes" id="UP000076154"/>
    </source>
</evidence>
<dbReference type="AlphaFoldDB" id="A0A369J5U6"/>
<gene>
    <name evidence="1" type="ORF">Hypma_001630</name>
</gene>
<organism evidence="1 2">
    <name type="scientific">Hypsizygus marmoreus</name>
    <name type="common">White beech mushroom</name>
    <name type="synonym">Agaricus marmoreus</name>
    <dbReference type="NCBI Taxonomy" id="39966"/>
    <lineage>
        <taxon>Eukaryota</taxon>
        <taxon>Fungi</taxon>
        <taxon>Dikarya</taxon>
        <taxon>Basidiomycota</taxon>
        <taxon>Agaricomycotina</taxon>
        <taxon>Agaricomycetes</taxon>
        <taxon>Agaricomycetidae</taxon>
        <taxon>Agaricales</taxon>
        <taxon>Tricholomatineae</taxon>
        <taxon>Lyophyllaceae</taxon>
        <taxon>Hypsizygus</taxon>
    </lineage>
</organism>
<protein>
    <submittedName>
        <fullName evidence="1">Uncharacterized protein</fullName>
    </submittedName>
</protein>
<dbReference type="Proteomes" id="UP000076154">
    <property type="component" value="Unassembled WGS sequence"/>
</dbReference>
<name>A0A369J5U6_HYPMA</name>
<accession>A0A369J5U6</accession>
<proteinExistence type="predicted"/>
<dbReference type="EMBL" id="LUEZ02000112">
    <property type="protein sequence ID" value="RDB17431.1"/>
    <property type="molecule type" value="Genomic_DNA"/>
</dbReference>
<sequence>MSHAQVWRQDFRTPAIKLSVLPLHSHLDCWDSKPPHAAPLGIPANSNKTGRPFYPSLGVSLHRVIPQHAERSAQIWAYFNRRVLQHDSLRRVDRPDVRILSNVQEVWSACFSNAA</sequence>
<comment type="caution">
    <text evidence="1">The sequence shown here is derived from an EMBL/GenBank/DDBJ whole genome shotgun (WGS) entry which is preliminary data.</text>
</comment>
<reference evidence="1" key="1">
    <citation type="submission" date="2018-04" db="EMBL/GenBank/DDBJ databases">
        <title>Whole genome sequencing of Hypsizygus marmoreus.</title>
        <authorList>
            <person name="Choi I.-G."/>
            <person name="Min B."/>
            <person name="Kim J.-G."/>
            <person name="Kim S."/>
            <person name="Oh Y.-L."/>
            <person name="Kong W.-S."/>
            <person name="Park H."/>
            <person name="Jeong J."/>
            <person name="Song E.-S."/>
        </authorList>
    </citation>
    <scope>NUCLEOTIDE SEQUENCE [LARGE SCALE GENOMIC DNA]</scope>
    <source>
        <strain evidence="1">51987-8</strain>
    </source>
</reference>